<keyword evidence="2" id="KW-1185">Reference proteome</keyword>
<proteinExistence type="predicted"/>
<gene>
    <name evidence="1" type="ORF">L3Q82_007697</name>
</gene>
<sequence>MTRNEVQVCQPPVPAGNHAMPLHSKRKEPPTGGRRKQTPRHSTSTQENSPKPHIHNTRIGSTGAPPWSQAWGWGSQASTWWPESLPTGPGRAQPEMATWARLHSAFQAHHLQEGP</sequence>
<protein>
    <submittedName>
        <fullName evidence="1">Uncharacterized protein</fullName>
    </submittedName>
</protein>
<evidence type="ECO:0000313" key="1">
    <source>
        <dbReference type="EMBL" id="KAI3369481.1"/>
    </source>
</evidence>
<organism evidence="1 2">
    <name type="scientific">Scortum barcoo</name>
    <name type="common">barcoo grunter</name>
    <dbReference type="NCBI Taxonomy" id="214431"/>
    <lineage>
        <taxon>Eukaryota</taxon>
        <taxon>Metazoa</taxon>
        <taxon>Chordata</taxon>
        <taxon>Craniata</taxon>
        <taxon>Vertebrata</taxon>
        <taxon>Euteleostomi</taxon>
        <taxon>Actinopterygii</taxon>
        <taxon>Neopterygii</taxon>
        <taxon>Teleostei</taxon>
        <taxon>Neoteleostei</taxon>
        <taxon>Acanthomorphata</taxon>
        <taxon>Eupercaria</taxon>
        <taxon>Centrarchiformes</taxon>
        <taxon>Terapontoidei</taxon>
        <taxon>Terapontidae</taxon>
        <taxon>Scortum</taxon>
    </lineage>
</organism>
<dbReference type="Proteomes" id="UP000831701">
    <property type="component" value="Chromosome 7"/>
</dbReference>
<evidence type="ECO:0000313" key="2">
    <source>
        <dbReference type="Proteomes" id="UP000831701"/>
    </source>
</evidence>
<comment type="caution">
    <text evidence="1">The sequence shown here is derived from an EMBL/GenBank/DDBJ whole genome shotgun (WGS) entry which is preliminary data.</text>
</comment>
<reference evidence="1" key="1">
    <citation type="submission" date="2022-04" db="EMBL/GenBank/DDBJ databases">
        <title>Jade perch genome.</title>
        <authorList>
            <person name="Chao B."/>
        </authorList>
    </citation>
    <scope>NUCLEOTIDE SEQUENCE</scope>
    <source>
        <strain evidence="1">CB-2022</strain>
    </source>
</reference>
<dbReference type="EMBL" id="CM041537">
    <property type="protein sequence ID" value="KAI3369481.1"/>
    <property type="molecule type" value="Genomic_DNA"/>
</dbReference>
<name>A0ACB8WP27_9TELE</name>
<accession>A0ACB8WP27</accession>